<name>A0ABW9Z993_9FLAO</name>
<evidence type="ECO:0000256" key="2">
    <source>
        <dbReference type="ARBA" id="ARBA00023136"/>
    </source>
</evidence>
<evidence type="ECO:0000256" key="1">
    <source>
        <dbReference type="ARBA" id="ARBA00004442"/>
    </source>
</evidence>
<proteinExistence type="predicted"/>
<keyword evidence="2" id="KW-0472">Membrane</keyword>
<sequence>MKKLVISILFVMQVVFAFAQQESLVKGRVVDSKTQKPMQNVVATLQNTTLTVLTNSDGIFVFEKVSEGTYLLEVKSTGFSRQLLSIEVEGEPLDIGLVVLEEDITSEQQLSLITITESDLGDDNSGSESTAGLLQATRDAFQQSAAFNWGQARFRIRGLDNEYGTTMINGIVMNKLYDGRPQWSNWGGLNDATRNQEFTMGSAPSDYTFGGILGTQEINTRASFYRPGTRISFSGTNTNYNWRSMITHASGMDKDGWAYVLSASKRWAEEGHFEGTDYDALSMFASVEKRFNANHSLNFTAIYAQNSRGKNSPNTKEVNDLMGVKYNSYWGWQDGKKRNSRDKDVEEPIFMLSHYWKINDKNSLNTNVSYQFGSIGNSRIDFQNANNPDPTYYRNLPSYALNYFTPDGTWLPDYEEADALRGYFLNNSQIDWDAMYLANQNSALGNSIYALYEDRTDDKTWTANSLFASDLSDNIILNAGVTYRKLQSSNFQNLLDLLGGPYFIDFDPFFQGNASQSDLNNPNRQIGVGDKYGYNYNLFADVVDAFTQFKFTYRKADFYLAQSFSRSEYQREGLYRNGIYANNSFGKSKKMIFENFGFKGGVTFKVTGNHLFDFNGAYMTKAPNLRNTFTNARLNNNITPDLESERIMSADASYILRMPKLKARITGFFSKIQNSADLSFFYAESIGDIEGDADSFVSEIVTGINKRNIGGELGLEYQITSTIKATAAASYGQYIYDNNPNVRLNDDALATETNPLPLRNFGTAYLKNYRLPGMPQQAYSFGLEYRDPHFWWIGANVNYLDDNYVDVSNVLRTSNFTINPATGISYDGATTENVTNALRQEKFDPFTLVNLTGGKSWRIDGNTFGFFASVNNVFDITYKTGGFEQSRKAAYPDYVQDNTSGIRSFGTKYFYGYGRTFFVNLYINF</sequence>
<dbReference type="InterPro" id="IPR008969">
    <property type="entry name" value="CarboxyPept-like_regulatory"/>
</dbReference>
<dbReference type="RefSeq" id="WP_166537266.1">
    <property type="nucleotide sequence ID" value="NZ_JAABLM010000010.1"/>
</dbReference>
<dbReference type="SUPFAM" id="SSF49464">
    <property type="entry name" value="Carboxypeptidase regulatory domain-like"/>
    <property type="match status" value="1"/>
</dbReference>
<evidence type="ECO:0000313" key="6">
    <source>
        <dbReference type="Proteomes" id="UP000798602"/>
    </source>
</evidence>
<dbReference type="Proteomes" id="UP000798602">
    <property type="component" value="Unassembled WGS sequence"/>
</dbReference>
<dbReference type="EMBL" id="JAABLM010000010">
    <property type="protein sequence ID" value="NBL65447.1"/>
    <property type="molecule type" value="Genomic_DNA"/>
</dbReference>
<keyword evidence="5" id="KW-0675">Receptor</keyword>
<feature type="signal peptide" evidence="4">
    <location>
        <begin position="1"/>
        <end position="19"/>
    </location>
</feature>
<organism evidence="5 6">
    <name type="scientific">Flavobacterium ichthyis</name>
    <dbReference type="NCBI Taxonomy" id="2698827"/>
    <lineage>
        <taxon>Bacteria</taxon>
        <taxon>Pseudomonadati</taxon>
        <taxon>Bacteroidota</taxon>
        <taxon>Flavobacteriia</taxon>
        <taxon>Flavobacteriales</taxon>
        <taxon>Flavobacteriaceae</taxon>
        <taxon>Flavobacterium</taxon>
    </lineage>
</organism>
<comment type="subcellular location">
    <subcellularLocation>
        <location evidence="1">Cell outer membrane</location>
    </subcellularLocation>
</comment>
<feature type="chain" id="PRO_5045145711" evidence="4">
    <location>
        <begin position="20"/>
        <end position="925"/>
    </location>
</feature>
<keyword evidence="4" id="KW-0732">Signal</keyword>
<gene>
    <name evidence="5" type="ORF">GV828_09575</name>
</gene>
<dbReference type="InterPro" id="IPR036942">
    <property type="entry name" value="Beta-barrel_TonB_sf"/>
</dbReference>
<keyword evidence="3" id="KW-0998">Cell outer membrane</keyword>
<dbReference type="SUPFAM" id="SSF56935">
    <property type="entry name" value="Porins"/>
    <property type="match status" value="1"/>
</dbReference>
<evidence type="ECO:0000256" key="4">
    <source>
        <dbReference type="SAM" id="SignalP"/>
    </source>
</evidence>
<dbReference type="Gene3D" id="2.60.40.1120">
    <property type="entry name" value="Carboxypeptidase-like, regulatory domain"/>
    <property type="match status" value="1"/>
</dbReference>
<evidence type="ECO:0000256" key="3">
    <source>
        <dbReference type="ARBA" id="ARBA00023237"/>
    </source>
</evidence>
<protein>
    <submittedName>
        <fullName evidence="5">TonB-dependent receptor</fullName>
    </submittedName>
</protein>
<accession>A0ABW9Z993</accession>
<comment type="caution">
    <text evidence="5">The sequence shown here is derived from an EMBL/GenBank/DDBJ whole genome shotgun (WGS) entry which is preliminary data.</text>
</comment>
<evidence type="ECO:0000313" key="5">
    <source>
        <dbReference type="EMBL" id="NBL65447.1"/>
    </source>
</evidence>
<reference evidence="6" key="1">
    <citation type="submission" date="2020-01" db="EMBL/GenBank/DDBJ databases">
        <title>Sphingomonas sp. strain CSW-10.</title>
        <authorList>
            <person name="Chen W.-M."/>
        </authorList>
    </citation>
    <scope>NUCLEOTIDE SEQUENCE [LARGE SCALE GENOMIC DNA]</scope>
    <source>
        <strain evidence="6">NST-5</strain>
    </source>
</reference>
<dbReference type="Gene3D" id="2.40.170.20">
    <property type="entry name" value="TonB-dependent receptor, beta-barrel domain"/>
    <property type="match status" value="1"/>
</dbReference>
<dbReference type="Pfam" id="PF13620">
    <property type="entry name" value="CarboxypepD_reg"/>
    <property type="match status" value="1"/>
</dbReference>
<keyword evidence="6" id="KW-1185">Reference proteome</keyword>